<dbReference type="Proteomes" id="UP000314294">
    <property type="component" value="Unassembled WGS sequence"/>
</dbReference>
<sequence length="63" mass="6684">MDNANKTNTSENPELRQGQQPLAWPMLHSPNFLRTRAAAPLPVPVGPSAVTPGVFCIVSVVGC</sequence>
<reference evidence="2 3" key="1">
    <citation type="submission" date="2019-03" db="EMBL/GenBank/DDBJ databases">
        <title>First draft genome of Liparis tanakae, snailfish: a comprehensive survey of snailfish specific genes.</title>
        <authorList>
            <person name="Kim W."/>
            <person name="Song I."/>
            <person name="Jeong J.-H."/>
            <person name="Kim D."/>
            <person name="Kim S."/>
            <person name="Ryu S."/>
            <person name="Song J.Y."/>
            <person name="Lee S.K."/>
        </authorList>
    </citation>
    <scope>NUCLEOTIDE SEQUENCE [LARGE SCALE GENOMIC DNA]</scope>
    <source>
        <tissue evidence="2">Muscle</tissue>
    </source>
</reference>
<feature type="compositionally biased region" description="Polar residues" evidence="1">
    <location>
        <begin position="1"/>
        <end position="20"/>
    </location>
</feature>
<accession>A0A4Z2FDJ7</accession>
<dbReference type="AlphaFoldDB" id="A0A4Z2FDJ7"/>
<evidence type="ECO:0000256" key="1">
    <source>
        <dbReference type="SAM" id="MobiDB-lite"/>
    </source>
</evidence>
<feature type="region of interest" description="Disordered" evidence="1">
    <location>
        <begin position="1"/>
        <end position="22"/>
    </location>
</feature>
<dbReference type="EMBL" id="SRLO01001320">
    <property type="protein sequence ID" value="TNN38980.1"/>
    <property type="molecule type" value="Genomic_DNA"/>
</dbReference>
<comment type="caution">
    <text evidence="2">The sequence shown here is derived from an EMBL/GenBank/DDBJ whole genome shotgun (WGS) entry which is preliminary data.</text>
</comment>
<gene>
    <name evidence="2" type="ORF">EYF80_050856</name>
</gene>
<proteinExistence type="predicted"/>
<evidence type="ECO:0000313" key="3">
    <source>
        <dbReference type="Proteomes" id="UP000314294"/>
    </source>
</evidence>
<organism evidence="2 3">
    <name type="scientific">Liparis tanakae</name>
    <name type="common">Tanaka's snailfish</name>
    <dbReference type="NCBI Taxonomy" id="230148"/>
    <lineage>
        <taxon>Eukaryota</taxon>
        <taxon>Metazoa</taxon>
        <taxon>Chordata</taxon>
        <taxon>Craniata</taxon>
        <taxon>Vertebrata</taxon>
        <taxon>Euteleostomi</taxon>
        <taxon>Actinopterygii</taxon>
        <taxon>Neopterygii</taxon>
        <taxon>Teleostei</taxon>
        <taxon>Neoteleostei</taxon>
        <taxon>Acanthomorphata</taxon>
        <taxon>Eupercaria</taxon>
        <taxon>Perciformes</taxon>
        <taxon>Cottioidei</taxon>
        <taxon>Cottales</taxon>
        <taxon>Liparidae</taxon>
        <taxon>Liparis</taxon>
    </lineage>
</organism>
<name>A0A4Z2FDJ7_9TELE</name>
<evidence type="ECO:0000313" key="2">
    <source>
        <dbReference type="EMBL" id="TNN38980.1"/>
    </source>
</evidence>
<keyword evidence="3" id="KW-1185">Reference proteome</keyword>
<protein>
    <submittedName>
        <fullName evidence="2">Uncharacterized protein</fullName>
    </submittedName>
</protein>